<reference evidence="2 5" key="2">
    <citation type="submission" date="2020-08" db="EMBL/GenBank/DDBJ databases">
        <title>Genomic Encyclopedia of Type Strains, Phase IV (KMG-IV): sequencing the most valuable type-strain genomes for metagenomic binning, comparative biology and taxonomic classification.</title>
        <authorList>
            <person name="Goeker M."/>
        </authorList>
    </citation>
    <scope>NUCLEOTIDE SEQUENCE [LARGE SCALE GENOMIC DNA]</scope>
    <source>
        <strain evidence="2 5">DSM 12421</strain>
    </source>
</reference>
<dbReference type="AlphaFoldDB" id="A0A650CFH5"/>
<accession>A0A650CFH5</accession>
<keyword evidence="1" id="KW-0472">Membrane</keyword>
<feature type="transmembrane region" description="Helical" evidence="1">
    <location>
        <begin position="28"/>
        <end position="48"/>
    </location>
</feature>
<dbReference type="EMBL" id="CP045484">
    <property type="protein sequence ID" value="QGR16600.1"/>
    <property type="molecule type" value="Genomic_DNA"/>
</dbReference>
<feature type="transmembrane region" description="Helical" evidence="1">
    <location>
        <begin position="111"/>
        <end position="133"/>
    </location>
</feature>
<evidence type="ECO:0000313" key="5">
    <source>
        <dbReference type="Proteomes" id="UP000582213"/>
    </source>
</evidence>
<evidence type="ECO:0000313" key="4">
    <source>
        <dbReference type="Proteomes" id="UP000427373"/>
    </source>
</evidence>
<feature type="transmembrane region" description="Helical" evidence="1">
    <location>
        <begin position="154"/>
        <end position="176"/>
    </location>
</feature>
<dbReference type="Proteomes" id="UP000582213">
    <property type="component" value="Unassembled WGS sequence"/>
</dbReference>
<keyword evidence="4" id="KW-1185">Reference proteome</keyword>
<feature type="transmembrane region" description="Helical" evidence="1">
    <location>
        <begin position="188"/>
        <end position="211"/>
    </location>
</feature>
<proteinExistence type="predicted"/>
<protein>
    <submittedName>
        <fullName evidence="3">Uncharacterized protein</fullName>
    </submittedName>
</protein>
<dbReference type="KEGG" id="soh:D1869_04880"/>
<keyword evidence="1" id="KW-0812">Transmembrane</keyword>
<feature type="transmembrane region" description="Helical" evidence="1">
    <location>
        <begin position="69"/>
        <end position="91"/>
    </location>
</feature>
<evidence type="ECO:0000313" key="2">
    <source>
        <dbReference type="EMBL" id="MBB5254926.1"/>
    </source>
</evidence>
<evidence type="ECO:0000256" key="1">
    <source>
        <dbReference type="SAM" id="Phobius"/>
    </source>
</evidence>
<reference evidence="3 4" key="1">
    <citation type="submission" date="2019-10" db="EMBL/GenBank/DDBJ databases">
        <title>Genome Sequences from Six Type Strain Members of the Archaeal Family Sulfolobaceae: Acidianus ambivalens, Acidianus infernus, Metallosphaera prunae, Stygiolobus azoricus, Sulfolobus metallicus, and Sulfurisphaera ohwakuensis.</title>
        <authorList>
            <person name="Counts J.A."/>
            <person name="Kelly R.M."/>
        </authorList>
    </citation>
    <scope>NUCLEOTIDE SEQUENCE [LARGE SCALE GENOMIC DNA]</scope>
    <source>
        <strain evidence="3 4">TA-1</strain>
    </source>
</reference>
<dbReference type="EMBL" id="JACHFY010000030">
    <property type="protein sequence ID" value="MBB5254926.1"/>
    <property type="molecule type" value="Genomic_DNA"/>
</dbReference>
<feature type="transmembrane region" description="Helical" evidence="1">
    <location>
        <begin position="280"/>
        <end position="304"/>
    </location>
</feature>
<sequence length="305" mass="34837">MKSLLILIINWILLLILSMNVNEVIMLYLIIITYIVSIIILPLTDNIFKNLIRAGNEMQDFLSRTLENLIIISLFNVLLSMFDFVYHIIYINPSTAKGFLDWVIQLDHKLGILPTLIIFALSLAFLGFIPSYFINSLPMSLFQSIKEDESSGSYITRLMFPFIVLFTVNFSDFYIFYLIFQGIVIDRLVLMVLLSKILLFLIIMLVITYSASIIMHSFGFENVNILKSILVFLIIINIVYLISPITLLFNVITIPISLMSVLLAYIVSPLLLKKNLGKAYLSYIIILIVIMLSNLLLIMVGGIIE</sequence>
<keyword evidence="1" id="KW-1133">Transmembrane helix</keyword>
<evidence type="ECO:0000313" key="3">
    <source>
        <dbReference type="EMBL" id="QGR16600.1"/>
    </source>
</evidence>
<feature type="transmembrane region" description="Helical" evidence="1">
    <location>
        <begin position="248"/>
        <end position="268"/>
    </location>
</feature>
<organism evidence="3 4">
    <name type="scientific">Sulfurisphaera ohwakuensis</name>
    <dbReference type="NCBI Taxonomy" id="69656"/>
    <lineage>
        <taxon>Archaea</taxon>
        <taxon>Thermoproteota</taxon>
        <taxon>Thermoprotei</taxon>
        <taxon>Sulfolobales</taxon>
        <taxon>Sulfolobaceae</taxon>
        <taxon>Sulfurisphaera</taxon>
    </lineage>
</organism>
<name>A0A650CFH5_SULOH</name>
<gene>
    <name evidence="3" type="ORF">D1869_04880</name>
    <name evidence="2" type="ORF">HNQ62_002700</name>
</gene>
<feature type="transmembrane region" description="Helical" evidence="1">
    <location>
        <begin position="223"/>
        <end position="242"/>
    </location>
</feature>
<dbReference type="Proteomes" id="UP000427373">
    <property type="component" value="Chromosome"/>
</dbReference>